<reference evidence="5" key="1">
    <citation type="submission" date="2021-11" db="EMBL/GenBank/DDBJ databases">
        <authorList>
            <person name="Rodrigo-Torres L."/>
            <person name="Arahal R. D."/>
            <person name="Lucena T."/>
        </authorList>
    </citation>
    <scope>NUCLEOTIDE SEQUENCE</scope>
    <source>
        <strain evidence="5">CECT 7929</strain>
    </source>
</reference>
<sequence>MDRSSTPSNRNLSHQIARSLGREILAGVFAPNDILPGEVELGIRYKVSRTAIREAIKMLAAKGMVYPRPRIGTRVMPKRNWNYLDQDLLSWIEFKQDDALVAEFQAMRRVMEPEAAALCAVNASAEDKAELVGLMAQMRALQNNFDSDTWVRIDTDFHQLIYFASGNHFVSPIGNLFKTVFENYFRLITTDHVLKLDIHQRIVDAIVIGDAQSARVATQELLSD</sequence>
<proteinExistence type="predicted"/>
<keyword evidence="2" id="KW-0238">DNA-binding</keyword>
<dbReference type="Proteomes" id="UP000838672">
    <property type="component" value="Unassembled WGS sequence"/>
</dbReference>
<comment type="caution">
    <text evidence="5">The sequence shown here is derived from an EMBL/GenBank/DDBJ whole genome shotgun (WGS) entry which is preliminary data.</text>
</comment>
<dbReference type="EMBL" id="CAKLDI010000001">
    <property type="protein sequence ID" value="CAH0532219.1"/>
    <property type="molecule type" value="Genomic_DNA"/>
</dbReference>
<feature type="domain" description="HTH gntR-type" evidence="4">
    <location>
        <begin position="10"/>
        <end position="78"/>
    </location>
</feature>
<dbReference type="PRINTS" id="PR00035">
    <property type="entry name" value="HTHGNTR"/>
</dbReference>
<dbReference type="InterPro" id="IPR036388">
    <property type="entry name" value="WH-like_DNA-bd_sf"/>
</dbReference>
<gene>
    <name evidence="5" type="primary">mce2R</name>
    <name evidence="5" type="ORF">VST7929_00030</name>
</gene>
<dbReference type="SUPFAM" id="SSF48008">
    <property type="entry name" value="GntR ligand-binding domain-like"/>
    <property type="match status" value="1"/>
</dbReference>
<evidence type="ECO:0000256" key="2">
    <source>
        <dbReference type="ARBA" id="ARBA00023125"/>
    </source>
</evidence>
<dbReference type="CDD" id="cd07377">
    <property type="entry name" value="WHTH_GntR"/>
    <property type="match status" value="1"/>
</dbReference>
<accession>A0ABN8DQ01</accession>
<dbReference type="Pfam" id="PF00392">
    <property type="entry name" value="GntR"/>
    <property type="match status" value="1"/>
</dbReference>
<dbReference type="SMART" id="SM00345">
    <property type="entry name" value="HTH_GNTR"/>
    <property type="match status" value="1"/>
</dbReference>
<dbReference type="SMART" id="SM00895">
    <property type="entry name" value="FCD"/>
    <property type="match status" value="1"/>
</dbReference>
<dbReference type="InterPro" id="IPR011711">
    <property type="entry name" value="GntR_C"/>
</dbReference>
<name>A0ABN8DQ01_9VIBR</name>
<evidence type="ECO:0000256" key="3">
    <source>
        <dbReference type="ARBA" id="ARBA00023163"/>
    </source>
</evidence>
<dbReference type="Gene3D" id="1.10.10.10">
    <property type="entry name" value="Winged helix-like DNA-binding domain superfamily/Winged helix DNA-binding domain"/>
    <property type="match status" value="1"/>
</dbReference>
<evidence type="ECO:0000259" key="4">
    <source>
        <dbReference type="PROSITE" id="PS50949"/>
    </source>
</evidence>
<dbReference type="RefSeq" id="WP_237463996.1">
    <property type="nucleotide sequence ID" value="NZ_CAKLDI010000001.1"/>
</dbReference>
<organism evidence="5 6">
    <name type="scientific">Vibrio stylophorae</name>
    <dbReference type="NCBI Taxonomy" id="659351"/>
    <lineage>
        <taxon>Bacteria</taxon>
        <taxon>Pseudomonadati</taxon>
        <taxon>Pseudomonadota</taxon>
        <taxon>Gammaproteobacteria</taxon>
        <taxon>Vibrionales</taxon>
        <taxon>Vibrionaceae</taxon>
        <taxon>Vibrio</taxon>
    </lineage>
</organism>
<dbReference type="PROSITE" id="PS50949">
    <property type="entry name" value="HTH_GNTR"/>
    <property type="match status" value="1"/>
</dbReference>
<dbReference type="InterPro" id="IPR008920">
    <property type="entry name" value="TF_FadR/GntR_C"/>
</dbReference>
<dbReference type="Pfam" id="PF07729">
    <property type="entry name" value="FCD"/>
    <property type="match status" value="1"/>
</dbReference>
<keyword evidence="1" id="KW-0805">Transcription regulation</keyword>
<keyword evidence="3" id="KW-0804">Transcription</keyword>
<dbReference type="PANTHER" id="PTHR43537:SF44">
    <property type="entry name" value="GNTR FAMILY REGULATORY PROTEIN"/>
    <property type="match status" value="1"/>
</dbReference>
<keyword evidence="6" id="KW-1185">Reference proteome</keyword>
<evidence type="ECO:0000313" key="5">
    <source>
        <dbReference type="EMBL" id="CAH0532219.1"/>
    </source>
</evidence>
<protein>
    <submittedName>
        <fullName evidence="5">HTH-type transcriptional regulator Mce2R</fullName>
    </submittedName>
</protein>
<evidence type="ECO:0000313" key="6">
    <source>
        <dbReference type="Proteomes" id="UP000838672"/>
    </source>
</evidence>
<evidence type="ECO:0000256" key="1">
    <source>
        <dbReference type="ARBA" id="ARBA00023015"/>
    </source>
</evidence>
<dbReference type="Gene3D" id="1.20.120.530">
    <property type="entry name" value="GntR ligand-binding domain-like"/>
    <property type="match status" value="1"/>
</dbReference>
<dbReference type="PANTHER" id="PTHR43537">
    <property type="entry name" value="TRANSCRIPTIONAL REGULATOR, GNTR FAMILY"/>
    <property type="match status" value="1"/>
</dbReference>
<dbReference type="SUPFAM" id="SSF46785">
    <property type="entry name" value="Winged helix' DNA-binding domain"/>
    <property type="match status" value="1"/>
</dbReference>
<dbReference type="InterPro" id="IPR000524">
    <property type="entry name" value="Tscrpt_reg_HTH_GntR"/>
</dbReference>
<dbReference type="InterPro" id="IPR036390">
    <property type="entry name" value="WH_DNA-bd_sf"/>
</dbReference>